<reference evidence="2 3" key="1">
    <citation type="submission" date="2021-12" db="EMBL/GenBank/DDBJ databases">
        <title>Discovery of the Pendulisporaceae a myxobacterial family with distinct sporulation behavior and unique specialized metabolism.</title>
        <authorList>
            <person name="Garcia R."/>
            <person name="Popoff A."/>
            <person name="Bader C.D."/>
            <person name="Loehr J."/>
            <person name="Walesch S."/>
            <person name="Walt C."/>
            <person name="Boldt J."/>
            <person name="Bunk B."/>
            <person name="Haeckl F.J.F.P.J."/>
            <person name="Gunesch A.P."/>
            <person name="Birkelbach J."/>
            <person name="Nuebel U."/>
            <person name="Pietschmann T."/>
            <person name="Bach T."/>
            <person name="Mueller R."/>
        </authorList>
    </citation>
    <scope>NUCLEOTIDE SEQUENCE [LARGE SCALE GENOMIC DNA]</scope>
    <source>
        <strain evidence="2 3">MSr12523</strain>
    </source>
</reference>
<feature type="compositionally biased region" description="Low complexity" evidence="1">
    <location>
        <begin position="142"/>
        <end position="162"/>
    </location>
</feature>
<evidence type="ECO:0000256" key="1">
    <source>
        <dbReference type="SAM" id="MobiDB-lite"/>
    </source>
</evidence>
<protein>
    <submittedName>
        <fullName evidence="2">Uncharacterized protein</fullName>
    </submittedName>
</protein>
<accession>A0ABZ2K349</accession>
<feature type="region of interest" description="Disordered" evidence="1">
    <location>
        <begin position="56"/>
        <end position="102"/>
    </location>
</feature>
<feature type="compositionally biased region" description="Low complexity" evidence="1">
    <location>
        <begin position="56"/>
        <end position="67"/>
    </location>
</feature>
<gene>
    <name evidence="2" type="ORF">LZC95_30495</name>
</gene>
<dbReference type="RefSeq" id="WP_394841391.1">
    <property type="nucleotide sequence ID" value="NZ_CP089982.1"/>
</dbReference>
<proteinExistence type="predicted"/>
<organism evidence="2 3">
    <name type="scientific">Pendulispora brunnea</name>
    <dbReference type="NCBI Taxonomy" id="2905690"/>
    <lineage>
        <taxon>Bacteria</taxon>
        <taxon>Pseudomonadati</taxon>
        <taxon>Myxococcota</taxon>
        <taxon>Myxococcia</taxon>
        <taxon>Myxococcales</taxon>
        <taxon>Sorangiineae</taxon>
        <taxon>Pendulisporaceae</taxon>
        <taxon>Pendulispora</taxon>
    </lineage>
</organism>
<name>A0ABZ2K349_9BACT</name>
<keyword evidence="3" id="KW-1185">Reference proteome</keyword>
<feature type="region of interest" description="Disordered" evidence="1">
    <location>
        <begin position="122"/>
        <end position="163"/>
    </location>
</feature>
<evidence type="ECO:0000313" key="3">
    <source>
        <dbReference type="Proteomes" id="UP001379533"/>
    </source>
</evidence>
<evidence type="ECO:0000313" key="2">
    <source>
        <dbReference type="EMBL" id="WXA90771.1"/>
    </source>
</evidence>
<sequence>MKSRQPSLAATVEQLQTELVNAVFDALRQSAVAALGTALTPTGRLFNFSEADIARVRPAARQRPTPTRGGGRARTTRKPSAVASSQLALPLRDSSPPPHDTAFTITDPSVLLASVQAEAAPALPPVQKIPSRRGRKPREPKVLQAPQEAAPAEPEVAAPPALRDGEEVAKAVLGGGVVLRRRRT</sequence>
<dbReference type="Proteomes" id="UP001379533">
    <property type="component" value="Chromosome"/>
</dbReference>
<dbReference type="EMBL" id="CP089982">
    <property type="protein sequence ID" value="WXA90771.1"/>
    <property type="molecule type" value="Genomic_DNA"/>
</dbReference>